<dbReference type="Proteomes" id="UP000288805">
    <property type="component" value="Unassembled WGS sequence"/>
</dbReference>
<gene>
    <name evidence="3" type="ORF">CK203_087624</name>
</gene>
<evidence type="ECO:0000256" key="1">
    <source>
        <dbReference type="SAM" id="MobiDB-lite"/>
    </source>
</evidence>
<proteinExistence type="predicted"/>
<dbReference type="InterPro" id="IPR036397">
    <property type="entry name" value="RNaseH_sf"/>
</dbReference>
<dbReference type="InterPro" id="IPR012337">
    <property type="entry name" value="RNaseH-like_sf"/>
</dbReference>
<feature type="compositionally biased region" description="Low complexity" evidence="1">
    <location>
        <begin position="232"/>
        <end position="244"/>
    </location>
</feature>
<evidence type="ECO:0000313" key="3">
    <source>
        <dbReference type="EMBL" id="RVW19073.1"/>
    </source>
</evidence>
<reference evidence="3 4" key="1">
    <citation type="journal article" date="2018" name="PLoS Genet.">
        <title>Population sequencing reveals clonal diversity and ancestral inbreeding in the grapevine cultivar Chardonnay.</title>
        <authorList>
            <person name="Roach M.J."/>
            <person name="Johnson D.L."/>
            <person name="Bohlmann J."/>
            <person name="van Vuuren H.J."/>
            <person name="Jones S.J."/>
            <person name="Pretorius I.S."/>
            <person name="Schmidt S.A."/>
            <person name="Borneman A.R."/>
        </authorList>
    </citation>
    <scope>NUCLEOTIDE SEQUENCE [LARGE SCALE GENOMIC DNA]</scope>
    <source>
        <strain evidence="4">cv. Chardonnay</strain>
        <tissue evidence="3">Leaf</tissue>
    </source>
</reference>
<dbReference type="Gene3D" id="3.30.420.10">
    <property type="entry name" value="Ribonuclease H-like superfamily/Ribonuclease H"/>
    <property type="match status" value="1"/>
</dbReference>
<dbReference type="AlphaFoldDB" id="A0A438C741"/>
<sequence>MLIEVAPWYAHIPNYLVTREIPSEWKAQDKKHFFAKIHAYYWEEPFLFKYCADQIIRKCVPKQEQQGILSHCHESACGGHFAFSKDNYEAKYGVKHKVATPYHPQTFGQVELANREIKNILMKVVNTSKRDWSIKLHDLLWAYKTAYKTILGMSPYRLVYGKACHLPLKGNTKLVELLNSNSIGSFKVNGQRLKPFLEPFSRDKEEINLLDDQLQARPRASSPQDSPQAQTVPSSEGGVPSSPSQHRYATRRPPTSPPLEPSVRCIPPKRVKTSGLGEMSRHSQPEPQALADSQRSSRIASEGIIKRPMVTMPPIDGNSDCRAKSFHSKLYFNIEAMQRQPELRDSFGLL</sequence>
<accession>A0A438C741</accession>
<name>A0A438C741_VITVI</name>
<dbReference type="PANTHER" id="PTHR48475:SF1">
    <property type="entry name" value="RNASE H TYPE-1 DOMAIN-CONTAINING PROTEIN"/>
    <property type="match status" value="1"/>
</dbReference>
<protein>
    <recommendedName>
        <fullName evidence="2">Integrase catalytic domain-containing protein</fullName>
    </recommendedName>
</protein>
<evidence type="ECO:0000259" key="2">
    <source>
        <dbReference type="PROSITE" id="PS50994"/>
    </source>
</evidence>
<dbReference type="GO" id="GO:0015074">
    <property type="term" value="P:DNA integration"/>
    <property type="evidence" value="ECO:0007669"/>
    <property type="project" value="InterPro"/>
</dbReference>
<dbReference type="EMBL" id="QGNW01002503">
    <property type="protein sequence ID" value="RVW19073.1"/>
    <property type="molecule type" value="Genomic_DNA"/>
</dbReference>
<dbReference type="PROSITE" id="PS50994">
    <property type="entry name" value="INTEGRASE"/>
    <property type="match status" value="1"/>
</dbReference>
<dbReference type="InterPro" id="IPR001584">
    <property type="entry name" value="Integrase_cat-core"/>
</dbReference>
<organism evidence="3 4">
    <name type="scientific">Vitis vinifera</name>
    <name type="common">Grape</name>
    <dbReference type="NCBI Taxonomy" id="29760"/>
    <lineage>
        <taxon>Eukaryota</taxon>
        <taxon>Viridiplantae</taxon>
        <taxon>Streptophyta</taxon>
        <taxon>Embryophyta</taxon>
        <taxon>Tracheophyta</taxon>
        <taxon>Spermatophyta</taxon>
        <taxon>Magnoliopsida</taxon>
        <taxon>eudicotyledons</taxon>
        <taxon>Gunneridae</taxon>
        <taxon>Pentapetalae</taxon>
        <taxon>rosids</taxon>
        <taxon>Vitales</taxon>
        <taxon>Vitaceae</taxon>
        <taxon>Viteae</taxon>
        <taxon>Vitis</taxon>
    </lineage>
</organism>
<feature type="region of interest" description="Disordered" evidence="1">
    <location>
        <begin position="216"/>
        <end position="298"/>
    </location>
</feature>
<comment type="caution">
    <text evidence="3">The sequence shown here is derived from an EMBL/GenBank/DDBJ whole genome shotgun (WGS) entry which is preliminary data.</text>
</comment>
<feature type="domain" description="Integrase catalytic" evidence="2">
    <location>
        <begin position="78"/>
        <end position="163"/>
    </location>
</feature>
<dbReference type="GO" id="GO:0003676">
    <property type="term" value="F:nucleic acid binding"/>
    <property type="evidence" value="ECO:0007669"/>
    <property type="project" value="InterPro"/>
</dbReference>
<dbReference type="SUPFAM" id="SSF53098">
    <property type="entry name" value="Ribonuclease H-like"/>
    <property type="match status" value="1"/>
</dbReference>
<feature type="compositionally biased region" description="Polar residues" evidence="1">
    <location>
        <begin position="221"/>
        <end position="231"/>
    </location>
</feature>
<dbReference type="PANTHER" id="PTHR48475">
    <property type="entry name" value="RIBONUCLEASE H"/>
    <property type="match status" value="1"/>
</dbReference>
<evidence type="ECO:0000313" key="4">
    <source>
        <dbReference type="Proteomes" id="UP000288805"/>
    </source>
</evidence>